<dbReference type="AlphaFoldDB" id="A0A6B8REF7"/>
<sequence>MSEHVHKDSPVIHKEAPPIQASPSLGETTAQGTMEPSGLTPAKILQMQKTHGNRAVQGMIQMMRNGSSVAQLAGGPTGGATIPPPAPPSTPPPPLSAPAPLAPVQAPPSGGASVQGQAPIPRAVAPVVPVTAPVRALTPQEQRVSDLQTDRSTQAATLQLNGLIKLEDQVKANVLNFLKTDKKTKMLRDSLAAEAIRKVKEEIDAKADATPEAKADAKNLAVKNAEGSGATQNALAAHAAVAAQASIVESAKSELLTQATTGYNKVTAKASVALDTQKDKALVEANKMVQSAISSLTEKLSTKVKNDITEKVKINSNFLNSGIDVAGAGTASIEDRHGMEGTLIDQKTVDDVYKEDIIDPIAQAVAYKFGVGRREFRRSKELNKFRQGLKDAARKKANDDIDANTNVDLAGKGEKTKQYYEMVAKTKAHALAKVEVDAEMKAQGVSIAETLVTPDTNKPILKHAGKSAAYLVAKSNAPQADKISAASKAGAKTKAADILIANKDKAVEQARLITKGDSTQAKDQQVPDAAKGAEITGKVTERVKDKVAKKAISEALVAPDIRSGFFKLGKLIDISTPNAGDSSAISVEIKIPIGSTGGYFLFGFGGEAAREQGDDKDKEELTVSSELTFGGGFQTFGFDASLRVGVFIEAKGSNSTSAMDLMSYGLYKKMNEAYPAAAAHFWGQGGKSAASGDAAKKKEAAIKEAKQWAEMMEEENMKDGNYVDLGIMVKLAMEANIGVAKFSGELAYKNLTRYQREAEPEAAPATSGATAPATGTAGGAAPGAGATPLAGATPAPGAAPGSTPAPTPAPQQGPRPIISEKRKVYTAASELELKFGNDTGVFGLEAELVTVNGKKSEVKFEFSGSLPSTNDGEEAGEMTQKAAKISAASIGVIKNASGALRSLLDKDVKEKGARTTGALVDTGTDALFLDSDFDEVGVSLNKQIMDDETVNNTMRHWLKSQDGVKDKAVEQVGKIGLSNALKVALSISYEWGAQGEEAKGFGVELEISQVKSLEVDTGAVKAEVEKTKRLAKIGLGKDKGAELLGEKYGRKAPEPATPAPTAAPVTPAPTPAPTTGTP</sequence>
<evidence type="ECO:0000313" key="2">
    <source>
        <dbReference type="EMBL" id="QGQ93746.1"/>
    </source>
</evidence>
<keyword evidence="3" id="KW-1185">Reference proteome</keyword>
<feature type="compositionally biased region" description="Polar residues" evidence="1">
    <location>
        <begin position="21"/>
        <end position="34"/>
    </location>
</feature>
<feature type="compositionally biased region" description="Pro residues" evidence="1">
    <location>
        <begin position="82"/>
        <end position="101"/>
    </location>
</feature>
<feature type="region of interest" description="Disordered" evidence="1">
    <location>
        <begin position="69"/>
        <end position="117"/>
    </location>
</feature>
<feature type="compositionally biased region" description="Basic and acidic residues" evidence="1">
    <location>
        <begin position="1"/>
        <end position="16"/>
    </location>
</feature>
<reference evidence="3" key="1">
    <citation type="submission" date="2018-11" db="EMBL/GenBank/DDBJ databases">
        <title>Complete genome sequence of Paenibacillus sp. ML311-T8.</title>
        <authorList>
            <person name="Nam Y.-D."/>
            <person name="Kang J."/>
            <person name="Chung W.-H."/>
            <person name="Park Y.S."/>
        </authorList>
    </citation>
    <scope>NUCLEOTIDE SEQUENCE [LARGE SCALE GENOMIC DNA]</scope>
    <source>
        <strain evidence="3">ML311-T8</strain>
    </source>
</reference>
<gene>
    <name evidence="2" type="ORF">EHS13_01900</name>
</gene>
<name>A0A6B8REF7_9BACL</name>
<organism evidence="2 3">
    <name type="scientific">Paenibacillus psychroresistens</name>
    <dbReference type="NCBI Taxonomy" id="1778678"/>
    <lineage>
        <taxon>Bacteria</taxon>
        <taxon>Bacillati</taxon>
        <taxon>Bacillota</taxon>
        <taxon>Bacilli</taxon>
        <taxon>Bacillales</taxon>
        <taxon>Paenibacillaceae</taxon>
        <taxon>Paenibacillus</taxon>
    </lineage>
</organism>
<proteinExistence type="predicted"/>
<feature type="compositionally biased region" description="Pro residues" evidence="1">
    <location>
        <begin position="803"/>
        <end position="813"/>
    </location>
</feature>
<feature type="region of interest" description="Disordered" evidence="1">
    <location>
        <begin position="1044"/>
        <end position="1078"/>
    </location>
</feature>
<feature type="region of interest" description="Disordered" evidence="1">
    <location>
        <begin position="1"/>
        <end position="37"/>
    </location>
</feature>
<evidence type="ECO:0000313" key="3">
    <source>
        <dbReference type="Proteomes" id="UP000426246"/>
    </source>
</evidence>
<protein>
    <submittedName>
        <fullName evidence="2">Uncharacterized protein</fullName>
    </submittedName>
</protein>
<feature type="compositionally biased region" description="Low complexity" evidence="1">
    <location>
        <begin position="783"/>
        <end position="802"/>
    </location>
</feature>
<dbReference type="PANTHER" id="PTHR48125:SF10">
    <property type="entry name" value="OS12G0136300 PROTEIN"/>
    <property type="match status" value="1"/>
</dbReference>
<accession>A0A6B8REF7</accession>
<feature type="compositionally biased region" description="Low complexity" evidence="1">
    <location>
        <begin position="761"/>
        <end position="775"/>
    </location>
</feature>
<dbReference type="PANTHER" id="PTHR48125">
    <property type="entry name" value="LP07818P1"/>
    <property type="match status" value="1"/>
</dbReference>
<feature type="compositionally biased region" description="Basic and acidic residues" evidence="1">
    <location>
        <begin position="1044"/>
        <end position="1053"/>
    </location>
</feature>
<evidence type="ECO:0000256" key="1">
    <source>
        <dbReference type="SAM" id="MobiDB-lite"/>
    </source>
</evidence>
<feature type="region of interest" description="Disordered" evidence="1">
    <location>
        <begin position="758"/>
        <end position="818"/>
    </location>
</feature>
<dbReference type="OrthoDB" id="2485090at2"/>
<dbReference type="RefSeq" id="WP_155698742.1">
    <property type="nucleotide sequence ID" value="NZ_CP034235.1"/>
</dbReference>
<dbReference type="Proteomes" id="UP000426246">
    <property type="component" value="Chromosome"/>
</dbReference>
<dbReference type="KEGG" id="ppsc:EHS13_01900"/>
<dbReference type="EMBL" id="CP034235">
    <property type="protein sequence ID" value="QGQ93746.1"/>
    <property type="molecule type" value="Genomic_DNA"/>
</dbReference>